<keyword evidence="4 7" id="KW-1133">Transmembrane helix</keyword>
<protein>
    <submittedName>
        <fullName evidence="9">PLDc_N domain-containing protein</fullName>
    </submittedName>
</protein>
<keyword evidence="5 7" id="KW-0472">Membrane</keyword>
<comment type="subcellular location">
    <subcellularLocation>
        <location evidence="1">Cell membrane</location>
        <topology evidence="1">Multi-pass membrane protein</topology>
    </subcellularLocation>
</comment>
<feature type="region of interest" description="Disordered" evidence="6">
    <location>
        <begin position="68"/>
        <end position="171"/>
    </location>
</feature>
<dbReference type="GO" id="GO:0005886">
    <property type="term" value="C:plasma membrane"/>
    <property type="evidence" value="ECO:0007669"/>
    <property type="project" value="UniProtKB-SubCell"/>
</dbReference>
<reference evidence="9 10" key="1">
    <citation type="submission" date="2020-07" db="EMBL/GenBank/DDBJ databases">
        <title>MOT database genomes.</title>
        <authorList>
            <person name="Joseph S."/>
            <person name="Aduse-Opoku J."/>
            <person name="Hashim A."/>
            <person name="Wade W."/>
            <person name="Curtis M."/>
        </authorList>
    </citation>
    <scope>NUCLEOTIDE SEQUENCE [LARGE SCALE GENOMIC DNA]</scope>
    <source>
        <strain evidence="9 10">WMus004</strain>
    </source>
</reference>
<dbReference type="InterPro" id="IPR027379">
    <property type="entry name" value="CLS_N"/>
</dbReference>
<feature type="domain" description="Cardiolipin synthase N-terminal" evidence="8">
    <location>
        <begin position="11"/>
        <end position="57"/>
    </location>
</feature>
<feature type="compositionally biased region" description="Basic and acidic residues" evidence="6">
    <location>
        <begin position="97"/>
        <end position="106"/>
    </location>
</feature>
<dbReference type="Proteomes" id="UP000572528">
    <property type="component" value="Unassembled WGS sequence"/>
</dbReference>
<name>A0A853EL26_9ACTO</name>
<evidence type="ECO:0000313" key="9">
    <source>
        <dbReference type="EMBL" id="NYS70027.1"/>
    </source>
</evidence>
<keyword evidence="2" id="KW-1003">Cell membrane</keyword>
<evidence type="ECO:0000313" key="10">
    <source>
        <dbReference type="Proteomes" id="UP000572528"/>
    </source>
</evidence>
<comment type="caution">
    <text evidence="9">The sequence shown here is derived from an EMBL/GenBank/DDBJ whole genome shotgun (WGS) entry which is preliminary data.</text>
</comment>
<feature type="compositionally biased region" description="Basic and acidic residues" evidence="6">
    <location>
        <begin position="79"/>
        <end position="88"/>
    </location>
</feature>
<accession>A0A853EL26</accession>
<feature type="compositionally biased region" description="Low complexity" evidence="6">
    <location>
        <begin position="118"/>
        <end position="131"/>
    </location>
</feature>
<evidence type="ECO:0000256" key="6">
    <source>
        <dbReference type="SAM" id="MobiDB-lite"/>
    </source>
</evidence>
<dbReference type="AlphaFoldDB" id="A0A853EL26"/>
<evidence type="ECO:0000256" key="5">
    <source>
        <dbReference type="ARBA" id="ARBA00023136"/>
    </source>
</evidence>
<dbReference type="EMBL" id="JACBXV010000191">
    <property type="protein sequence ID" value="NYS70027.1"/>
    <property type="molecule type" value="Genomic_DNA"/>
</dbReference>
<evidence type="ECO:0000256" key="2">
    <source>
        <dbReference type="ARBA" id="ARBA00022475"/>
    </source>
</evidence>
<dbReference type="RefSeq" id="WP_179901277.1">
    <property type="nucleotide sequence ID" value="NZ_JACBXV010000191.1"/>
</dbReference>
<dbReference type="Pfam" id="PF13396">
    <property type="entry name" value="PLDc_N"/>
    <property type="match status" value="1"/>
</dbReference>
<gene>
    <name evidence="9" type="ORF">HZZ05_11005</name>
</gene>
<evidence type="ECO:0000256" key="4">
    <source>
        <dbReference type="ARBA" id="ARBA00022989"/>
    </source>
</evidence>
<evidence type="ECO:0000256" key="7">
    <source>
        <dbReference type="SAM" id="Phobius"/>
    </source>
</evidence>
<sequence length="171" mass="18465">MRIVLIVLAFALVLYSLLDCARTPEESMPARMPKFLWIALIILFPTVGAIAWIIVSRVKAAEERGGYVEPTVWSSKEGTTLRRPERPRPVAPDDDPEFLRDLEQGIRRRRHHPEQDDQAPGGAQPGQTGKAPGTGGARSQDTPAAGTEGPADGTGRADEEPEDPTAAPPAP</sequence>
<feature type="transmembrane region" description="Helical" evidence="7">
    <location>
        <begin position="36"/>
        <end position="55"/>
    </location>
</feature>
<evidence type="ECO:0000259" key="8">
    <source>
        <dbReference type="Pfam" id="PF13396"/>
    </source>
</evidence>
<organism evidence="9 10">
    <name type="scientific">Actinomyces bowdenii</name>
    <dbReference type="NCBI Taxonomy" id="131109"/>
    <lineage>
        <taxon>Bacteria</taxon>
        <taxon>Bacillati</taxon>
        <taxon>Actinomycetota</taxon>
        <taxon>Actinomycetes</taxon>
        <taxon>Actinomycetales</taxon>
        <taxon>Actinomycetaceae</taxon>
        <taxon>Actinomyces</taxon>
    </lineage>
</organism>
<evidence type="ECO:0000256" key="1">
    <source>
        <dbReference type="ARBA" id="ARBA00004651"/>
    </source>
</evidence>
<keyword evidence="3 7" id="KW-0812">Transmembrane</keyword>
<proteinExistence type="predicted"/>
<evidence type="ECO:0000256" key="3">
    <source>
        <dbReference type="ARBA" id="ARBA00022692"/>
    </source>
</evidence>